<dbReference type="Proteomes" id="UP000298133">
    <property type="component" value="Unassembled WGS sequence"/>
</dbReference>
<gene>
    <name evidence="8" type="ORF">E3W66_03825</name>
</gene>
<keyword evidence="9" id="KW-1185">Reference proteome</keyword>
<dbReference type="GO" id="GO:0051603">
    <property type="term" value="P:proteolysis involved in protein catabolic process"/>
    <property type="evidence" value="ECO:0007669"/>
    <property type="project" value="TreeGrafter"/>
</dbReference>
<dbReference type="Gene3D" id="3.30.2010.10">
    <property type="entry name" value="Metalloproteases ('zincins'), catalytic domain"/>
    <property type="match status" value="1"/>
</dbReference>
<dbReference type="GO" id="GO:0004222">
    <property type="term" value="F:metalloendopeptidase activity"/>
    <property type="evidence" value="ECO:0007669"/>
    <property type="project" value="InterPro"/>
</dbReference>
<evidence type="ECO:0000313" key="9">
    <source>
        <dbReference type="Proteomes" id="UP000298133"/>
    </source>
</evidence>
<dbReference type="SUPFAM" id="SSF48452">
    <property type="entry name" value="TPR-like"/>
    <property type="match status" value="1"/>
</dbReference>
<comment type="cofactor">
    <cofactor evidence="6">
        <name>Zn(2+)</name>
        <dbReference type="ChEBI" id="CHEBI:29105"/>
    </cofactor>
    <text evidence="6">Binds 1 zinc ion per subunit.</text>
</comment>
<accession>A0A4Y8UKW4</accession>
<proteinExistence type="inferred from homology"/>
<feature type="domain" description="Peptidase M48" evidence="7">
    <location>
        <begin position="13"/>
        <end position="202"/>
    </location>
</feature>
<evidence type="ECO:0000256" key="2">
    <source>
        <dbReference type="ARBA" id="ARBA00022723"/>
    </source>
</evidence>
<dbReference type="EMBL" id="SPIA01000001">
    <property type="protein sequence ID" value="TFH69360.1"/>
    <property type="molecule type" value="Genomic_DNA"/>
</dbReference>
<keyword evidence="1 6" id="KW-0645">Protease</keyword>
<evidence type="ECO:0000256" key="5">
    <source>
        <dbReference type="ARBA" id="ARBA00023049"/>
    </source>
</evidence>
<dbReference type="Pfam" id="PF14559">
    <property type="entry name" value="TPR_19"/>
    <property type="match status" value="1"/>
</dbReference>
<dbReference type="InterPro" id="IPR051156">
    <property type="entry name" value="Mito/Outer_Membr_Metalloprot"/>
</dbReference>
<dbReference type="CDD" id="cd07324">
    <property type="entry name" value="M48C_Oma1-like"/>
    <property type="match status" value="1"/>
</dbReference>
<evidence type="ECO:0000313" key="8">
    <source>
        <dbReference type="EMBL" id="TFH69360.1"/>
    </source>
</evidence>
<dbReference type="Pfam" id="PF01435">
    <property type="entry name" value="Peptidase_M48"/>
    <property type="match status" value="1"/>
</dbReference>
<dbReference type="GO" id="GO:0016020">
    <property type="term" value="C:membrane"/>
    <property type="evidence" value="ECO:0007669"/>
    <property type="project" value="TreeGrafter"/>
</dbReference>
<comment type="similarity">
    <text evidence="6">Belongs to the peptidase M48 family.</text>
</comment>
<evidence type="ECO:0000256" key="6">
    <source>
        <dbReference type="RuleBase" id="RU003983"/>
    </source>
</evidence>
<comment type="caution">
    <text evidence="8">The sequence shown here is derived from an EMBL/GenBank/DDBJ whole genome shotgun (WGS) entry which is preliminary data.</text>
</comment>
<keyword evidence="4 6" id="KW-0862">Zinc</keyword>
<dbReference type="AlphaFoldDB" id="A0A4Y8UKW4"/>
<evidence type="ECO:0000256" key="1">
    <source>
        <dbReference type="ARBA" id="ARBA00022670"/>
    </source>
</evidence>
<evidence type="ECO:0000259" key="7">
    <source>
        <dbReference type="Pfam" id="PF01435"/>
    </source>
</evidence>
<evidence type="ECO:0000256" key="4">
    <source>
        <dbReference type="ARBA" id="ARBA00022833"/>
    </source>
</evidence>
<keyword evidence="3 6" id="KW-0378">Hydrolase</keyword>
<dbReference type="OrthoDB" id="9810445at2"/>
<keyword evidence="2" id="KW-0479">Metal-binding</keyword>
<dbReference type="PANTHER" id="PTHR22726">
    <property type="entry name" value="METALLOENDOPEPTIDASE OMA1"/>
    <property type="match status" value="1"/>
</dbReference>
<keyword evidence="5 6" id="KW-0482">Metalloprotease</keyword>
<sequence>MFRSRVQAHRDPLLQDYLERLLYNLATYSELSRADLQLVLIDNPSMNAFAVPGGVIGFHTGVFTYADNEDQLASVLAHELAHLSLRHFARGVENAENRSKLNMAGLLAAVVLAATAGGDAATAALMTTQAASLQQQLAYSRSNEQEADREGIKTLLRAGRDATQVAAMFENMLKATRYTGSRPPEYLLTHPVTERRVADALNRTGYASSGIGPRRVDSEFDLLRARARANSWPTPQLALDAFRAERDNALPGSAQAQAAEYGIAVMQLQLGDLDAAQRAIATVRHSRPNSATARYTEQEIALAQGDYRGVIAALERQLRADPGHYPAQWLLAEAHWQAGNTATAARLLQQLSRQRPEDPAVWYQLAELRGLAGDIAGVHAARAEYFILIGVFDRAREQLQLALGLLQDDFKRSAVLRQRLLELADYQRRAEQL</sequence>
<evidence type="ECO:0000256" key="3">
    <source>
        <dbReference type="ARBA" id="ARBA00022801"/>
    </source>
</evidence>
<name>A0A4Y8UKW4_9GAMM</name>
<organism evidence="8 9">
    <name type="scientific">Gammaproteobacteria bacterium LSUCC0057</name>
    <dbReference type="NCBI Taxonomy" id="2559237"/>
    <lineage>
        <taxon>Bacteria</taxon>
        <taxon>Pseudomonadati</taxon>
        <taxon>Pseudomonadota</taxon>
        <taxon>Gammaproteobacteria</taxon>
        <taxon>Cellvibrionales</taxon>
        <taxon>Porticoccaceae</taxon>
        <taxon>SAR92 clade</taxon>
    </lineage>
</organism>
<dbReference type="InterPro" id="IPR011990">
    <property type="entry name" value="TPR-like_helical_dom_sf"/>
</dbReference>
<dbReference type="GO" id="GO:0046872">
    <property type="term" value="F:metal ion binding"/>
    <property type="evidence" value="ECO:0007669"/>
    <property type="project" value="UniProtKB-KW"/>
</dbReference>
<dbReference type="PANTHER" id="PTHR22726:SF1">
    <property type="entry name" value="METALLOENDOPEPTIDASE OMA1, MITOCHONDRIAL"/>
    <property type="match status" value="1"/>
</dbReference>
<reference evidence="8 9" key="1">
    <citation type="submission" date="2019-03" db="EMBL/GenBank/DDBJ databases">
        <title>Draft genome of Gammaproteobacteria bacterium LSUCC0057, a member of the SAR92 clade.</title>
        <authorList>
            <person name="Lanclos V.C."/>
            <person name="Doiron C."/>
            <person name="Henson M.W."/>
            <person name="Thrash J.C."/>
        </authorList>
    </citation>
    <scope>NUCLEOTIDE SEQUENCE [LARGE SCALE GENOMIC DNA]</scope>
    <source>
        <strain evidence="8 9">LSUCC0057</strain>
    </source>
</reference>
<dbReference type="InterPro" id="IPR001915">
    <property type="entry name" value="Peptidase_M48"/>
</dbReference>
<dbReference type="Gene3D" id="1.25.40.10">
    <property type="entry name" value="Tetratricopeptide repeat domain"/>
    <property type="match status" value="1"/>
</dbReference>
<protein>
    <submittedName>
        <fullName evidence="8">Tetratricopeptide repeat protein</fullName>
    </submittedName>
</protein>